<comment type="subcellular location">
    <subcellularLocation>
        <location evidence="2">Cytoplasm</location>
    </subcellularLocation>
</comment>
<dbReference type="PANTHER" id="PTHR43597:SF3">
    <property type="entry name" value="CYSTEINE DESULFURATION PROTEIN SUFE"/>
    <property type="match status" value="1"/>
</dbReference>
<dbReference type="eggNOG" id="COG2166">
    <property type="taxonomic scope" value="Bacteria"/>
</dbReference>
<evidence type="ECO:0000256" key="2">
    <source>
        <dbReference type="HAMAP-Rule" id="MF_01832"/>
    </source>
</evidence>
<evidence type="ECO:0000313" key="5">
    <source>
        <dbReference type="Proteomes" id="UP000002735"/>
    </source>
</evidence>
<evidence type="ECO:0000313" key="4">
    <source>
        <dbReference type="EMBL" id="ACT06552.1"/>
    </source>
</evidence>
<dbReference type="HOGENOM" id="CLU_124502_1_1_6"/>
<dbReference type="STRING" id="561229.Dd1591_1699"/>
<protein>
    <recommendedName>
        <fullName evidence="2">Cysteine desulfuration protein SufE</fullName>
    </recommendedName>
</protein>
<dbReference type="InterPro" id="IPR023939">
    <property type="entry name" value="Cysteine_desulfuration_SufE"/>
</dbReference>
<dbReference type="EMBL" id="CP001655">
    <property type="protein sequence ID" value="ACT06552.1"/>
    <property type="molecule type" value="Genomic_DNA"/>
</dbReference>
<accession>C6CFM6</accession>
<dbReference type="KEGG" id="dze:Dd1591_1699"/>
<reference evidence="4 5" key="1">
    <citation type="submission" date="2009-06" db="EMBL/GenBank/DDBJ databases">
        <title>Complete sequence of Dickeya zeae Ech1591.</title>
        <authorList>
            <consortium name="US DOE Joint Genome Institute"/>
            <person name="Lucas S."/>
            <person name="Copeland A."/>
            <person name="Lapidus A."/>
            <person name="Glavina del Rio T."/>
            <person name="Tice H."/>
            <person name="Bruce D."/>
            <person name="Goodwin L."/>
            <person name="Pitluck S."/>
            <person name="Chertkov O."/>
            <person name="Brettin T."/>
            <person name="Detter J.C."/>
            <person name="Han C."/>
            <person name="Larimer F."/>
            <person name="Land M."/>
            <person name="Hauser L."/>
            <person name="Kyrpides N."/>
            <person name="Ovchinnikova G."/>
            <person name="Balakrishnan V."/>
            <person name="Glasner J."/>
            <person name="Perna N.T."/>
        </authorList>
    </citation>
    <scope>NUCLEOTIDE SEQUENCE [LARGE SCALE GENOMIC DNA]</scope>
    <source>
        <strain evidence="4 5">Ech1591</strain>
    </source>
</reference>
<dbReference type="Proteomes" id="UP000002735">
    <property type="component" value="Chromosome"/>
</dbReference>
<dbReference type="Pfam" id="PF02657">
    <property type="entry name" value="SufE"/>
    <property type="match status" value="1"/>
</dbReference>
<dbReference type="HAMAP" id="MF_01832">
    <property type="entry name" value="SufE"/>
    <property type="match status" value="1"/>
</dbReference>
<dbReference type="UniPathway" id="UPA00266"/>
<comment type="subunit">
    <text evidence="2">Homodimer. Interacts with SufS.</text>
</comment>
<proteinExistence type="inferred from homology"/>
<dbReference type="AlphaFoldDB" id="C6CFM6"/>
<sequence length="148" mass="16448">MAQIVMAQTAMVQLPDPQKLLRNFARCSNWEEKYLYIIELGASLTPLSDAQRQDANRVSGCQSQVWIDLSRDEQGHVVLYGDSDAAIVKGLIAIVFSLYQGLSAQEIVEQDVRPFFASLALTQHLTPSRSQGLEAMLRNVRARAATLI</sequence>
<gene>
    <name evidence="2" type="primary">sufE</name>
    <name evidence="4" type="ordered locus">Dd1591_1699</name>
</gene>
<dbReference type="GO" id="GO:0016226">
    <property type="term" value="P:iron-sulfur cluster assembly"/>
    <property type="evidence" value="ECO:0007669"/>
    <property type="project" value="InterPro"/>
</dbReference>
<evidence type="ECO:0000259" key="3">
    <source>
        <dbReference type="Pfam" id="PF02657"/>
    </source>
</evidence>
<comment type="similarity">
    <text evidence="2">Belongs to the SufE family.</text>
</comment>
<dbReference type="GO" id="GO:0005737">
    <property type="term" value="C:cytoplasm"/>
    <property type="evidence" value="ECO:0007669"/>
    <property type="project" value="UniProtKB-SubCell"/>
</dbReference>
<evidence type="ECO:0000256" key="1">
    <source>
        <dbReference type="ARBA" id="ARBA00022490"/>
    </source>
</evidence>
<feature type="active site" description="Cysteine persulfide intermediate" evidence="2">
    <location>
        <position position="61"/>
    </location>
</feature>
<dbReference type="NCBIfam" id="NF006792">
    <property type="entry name" value="PRK09296.1"/>
    <property type="match status" value="1"/>
</dbReference>
<feature type="domain" description="Fe-S metabolism associated" evidence="3">
    <location>
        <begin position="22"/>
        <end position="142"/>
    </location>
</feature>
<dbReference type="Gene3D" id="3.90.1010.10">
    <property type="match status" value="1"/>
</dbReference>
<dbReference type="GO" id="GO:0006790">
    <property type="term" value="P:sulfur compound metabolic process"/>
    <property type="evidence" value="ECO:0007669"/>
    <property type="project" value="InterPro"/>
</dbReference>
<dbReference type="SUPFAM" id="SSF82649">
    <property type="entry name" value="SufE/NifU"/>
    <property type="match status" value="1"/>
</dbReference>
<dbReference type="InterPro" id="IPR003808">
    <property type="entry name" value="Fe-S_metab-assoc_dom"/>
</dbReference>
<dbReference type="PANTHER" id="PTHR43597">
    <property type="entry name" value="SULFUR ACCEPTOR PROTEIN CSDE"/>
    <property type="match status" value="1"/>
</dbReference>
<keyword evidence="1 2" id="KW-0963">Cytoplasm</keyword>
<name>C6CFM6_DICC1</name>
<organism evidence="4 5">
    <name type="scientific">Dickeya chrysanthemi (strain Ech1591)</name>
    <name type="common">Dickeya zeae (strain Ech1591)</name>
    <dbReference type="NCBI Taxonomy" id="561229"/>
    <lineage>
        <taxon>Bacteria</taxon>
        <taxon>Pseudomonadati</taxon>
        <taxon>Pseudomonadota</taxon>
        <taxon>Gammaproteobacteria</taxon>
        <taxon>Enterobacterales</taxon>
        <taxon>Pectobacteriaceae</taxon>
        <taxon>Dickeya</taxon>
    </lineage>
</organism>
<comment type="function">
    <text evidence="2">Participates in cysteine desulfuration mediated by SufS. Cysteine desulfuration mobilizes sulfur from L-cysteine to yield L-alanine and constitutes an essential step in sulfur metabolism for biosynthesis of a variety of sulfur-containing biomolecules. Functions as a sulfur acceptor for SufS, by mediating the direct transfer of the sulfur atom from the S-sulfanylcysteine of SufS, an intermediate product of cysteine desulfuration process.</text>
</comment>
<comment type="pathway">
    <text evidence="2">Cofactor biosynthesis; iron-sulfur cluster biosynthesis.</text>
</comment>